<sequence length="47" mass="5152">MGEKRRSPLPLLSQGPPLSNLCYLGAEFRFQRAELGAEMMTDGGAVR</sequence>
<gene>
    <name evidence="1" type="ordered locus">Os11g0238550</name>
</gene>
<evidence type="ECO:0000313" key="2">
    <source>
        <dbReference type="Proteomes" id="UP000000763"/>
    </source>
</evidence>
<dbReference type="EMBL" id="AP008217">
    <property type="protein sequence ID" value="BAH95177.1"/>
    <property type="molecule type" value="Genomic_DNA"/>
</dbReference>
<dbReference type="AlphaFoldDB" id="C7J8H2"/>
<reference evidence="2" key="2">
    <citation type="journal article" date="2008" name="Nucleic Acids Res.">
        <title>The rice annotation project database (RAP-DB): 2008 update.</title>
        <authorList>
            <consortium name="The rice annotation project (RAP)"/>
        </authorList>
    </citation>
    <scope>GENOME REANNOTATION</scope>
    <source>
        <strain evidence="2">cv. Nipponbare</strain>
    </source>
</reference>
<dbReference type="KEGG" id="dosa:Os11g0238550"/>
<dbReference type="Proteomes" id="UP000000763">
    <property type="component" value="Chromosome 11"/>
</dbReference>
<proteinExistence type="predicted"/>
<accession>C7J8H2</accession>
<reference evidence="1 2" key="1">
    <citation type="journal article" date="2005" name="Nature">
        <title>The map-based sequence of the rice genome.</title>
        <authorList>
            <consortium name="International rice genome sequencing project (IRGSP)"/>
            <person name="Matsumoto T."/>
            <person name="Wu J."/>
            <person name="Kanamori H."/>
            <person name="Katayose Y."/>
            <person name="Fujisawa M."/>
            <person name="Namiki N."/>
            <person name="Mizuno H."/>
            <person name="Yamamoto K."/>
            <person name="Antonio B.A."/>
            <person name="Baba T."/>
            <person name="Sakata K."/>
            <person name="Nagamura Y."/>
            <person name="Aoki H."/>
            <person name="Arikawa K."/>
            <person name="Arita K."/>
            <person name="Bito T."/>
            <person name="Chiden Y."/>
            <person name="Fujitsuka N."/>
            <person name="Fukunaka R."/>
            <person name="Hamada M."/>
            <person name="Harada C."/>
            <person name="Hayashi A."/>
            <person name="Hijishita S."/>
            <person name="Honda M."/>
            <person name="Hosokawa S."/>
            <person name="Ichikawa Y."/>
            <person name="Idonuma A."/>
            <person name="Iijima M."/>
            <person name="Ikeda M."/>
            <person name="Ikeno M."/>
            <person name="Ito K."/>
            <person name="Ito S."/>
            <person name="Ito T."/>
            <person name="Ito Y."/>
            <person name="Ito Y."/>
            <person name="Iwabuchi A."/>
            <person name="Kamiya K."/>
            <person name="Karasawa W."/>
            <person name="Kurita K."/>
            <person name="Katagiri S."/>
            <person name="Kikuta A."/>
            <person name="Kobayashi H."/>
            <person name="Kobayashi N."/>
            <person name="Machita K."/>
            <person name="Maehara T."/>
            <person name="Masukawa M."/>
            <person name="Mizubayashi T."/>
            <person name="Mukai Y."/>
            <person name="Nagasaki H."/>
            <person name="Nagata Y."/>
            <person name="Naito S."/>
            <person name="Nakashima M."/>
            <person name="Nakama Y."/>
            <person name="Nakamichi Y."/>
            <person name="Nakamura M."/>
            <person name="Meguro A."/>
            <person name="Negishi M."/>
            <person name="Ohta I."/>
            <person name="Ohta T."/>
            <person name="Okamoto M."/>
            <person name="Ono N."/>
            <person name="Saji S."/>
            <person name="Sakaguchi M."/>
            <person name="Sakai K."/>
            <person name="Shibata M."/>
            <person name="Shimokawa T."/>
            <person name="Song J."/>
            <person name="Takazaki Y."/>
            <person name="Terasawa K."/>
            <person name="Tsugane M."/>
            <person name="Tsuji K."/>
            <person name="Ueda S."/>
            <person name="Waki K."/>
            <person name="Yamagata H."/>
            <person name="Yamamoto M."/>
            <person name="Yamamoto S."/>
            <person name="Yamane H."/>
            <person name="Yoshiki S."/>
            <person name="Yoshihara R."/>
            <person name="Yukawa K."/>
            <person name="Zhong H."/>
            <person name="Yano M."/>
            <person name="Yuan Q."/>
            <person name="Ouyang S."/>
            <person name="Liu J."/>
            <person name="Jones K.M."/>
            <person name="Gansberger K."/>
            <person name="Moffat K."/>
            <person name="Hill J."/>
            <person name="Bera J."/>
            <person name="Fadrosh D."/>
            <person name="Jin S."/>
            <person name="Johri S."/>
            <person name="Kim M."/>
            <person name="Overton L."/>
            <person name="Reardon M."/>
            <person name="Tsitrin T."/>
            <person name="Vuong H."/>
            <person name="Weaver B."/>
            <person name="Ciecko A."/>
            <person name="Tallon L."/>
            <person name="Jackson J."/>
            <person name="Pai G."/>
            <person name="Aken S.V."/>
            <person name="Utterback T."/>
            <person name="Reidmuller S."/>
            <person name="Feldblyum T."/>
            <person name="Hsiao J."/>
            <person name="Zismann V."/>
            <person name="Iobst S."/>
            <person name="de Vazeille A.R."/>
            <person name="Buell C.R."/>
            <person name="Ying K."/>
            <person name="Li Y."/>
            <person name="Lu T."/>
            <person name="Huang Y."/>
            <person name="Zhao Q."/>
            <person name="Feng Q."/>
            <person name="Zhang L."/>
            <person name="Zhu J."/>
            <person name="Weng Q."/>
            <person name="Mu J."/>
            <person name="Lu Y."/>
            <person name="Fan D."/>
            <person name="Liu Y."/>
            <person name="Guan J."/>
            <person name="Zhang Y."/>
            <person name="Yu S."/>
            <person name="Liu X."/>
            <person name="Zhang Y."/>
            <person name="Hong G."/>
            <person name="Han B."/>
            <person name="Choisne N."/>
            <person name="Demange N."/>
            <person name="Orjeda G."/>
            <person name="Samain S."/>
            <person name="Cattolico L."/>
            <person name="Pelletier E."/>
            <person name="Couloux A."/>
            <person name="Segurens B."/>
            <person name="Wincker P."/>
            <person name="D'Hont A."/>
            <person name="Scarpelli C."/>
            <person name="Weissenbach J."/>
            <person name="Salanoubat M."/>
            <person name="Quetier F."/>
            <person name="Yu Y."/>
            <person name="Kim H.R."/>
            <person name="Rambo T."/>
            <person name="Currie J."/>
            <person name="Collura K."/>
            <person name="Luo M."/>
            <person name="Yang T."/>
            <person name="Ammiraju J.S.S."/>
            <person name="Engler F."/>
            <person name="Soderlund C."/>
            <person name="Wing R.A."/>
            <person name="Palmer L.E."/>
            <person name="de la Bastide M."/>
            <person name="Spiegel L."/>
            <person name="Nascimento L."/>
            <person name="Zutavern T."/>
            <person name="O'Shaughnessy A."/>
            <person name="Dike S."/>
            <person name="Dedhia N."/>
            <person name="Preston R."/>
            <person name="Balija V."/>
            <person name="McCombie W.R."/>
            <person name="Chow T."/>
            <person name="Chen H."/>
            <person name="Chung M."/>
            <person name="Chen C."/>
            <person name="Shaw J."/>
            <person name="Wu H."/>
            <person name="Hsiao K."/>
            <person name="Chao Y."/>
            <person name="Chu M."/>
            <person name="Cheng C."/>
            <person name="Hour A."/>
            <person name="Lee P."/>
            <person name="Lin S."/>
            <person name="Lin Y."/>
            <person name="Liou J."/>
            <person name="Liu S."/>
            <person name="Hsing Y."/>
            <person name="Raghuvanshi S."/>
            <person name="Mohanty A."/>
            <person name="Bharti A.K."/>
            <person name="Gaur A."/>
            <person name="Gupta V."/>
            <person name="Kumar D."/>
            <person name="Ravi V."/>
            <person name="Vij S."/>
            <person name="Kapur A."/>
            <person name="Khurana P."/>
            <person name="Khurana P."/>
            <person name="Khurana J.P."/>
            <person name="Tyagi A.K."/>
            <person name="Gaikwad K."/>
            <person name="Singh A."/>
            <person name="Dalal V."/>
            <person name="Srivastava S."/>
            <person name="Dixit A."/>
            <person name="Pal A.K."/>
            <person name="Ghazi I.A."/>
            <person name="Yadav M."/>
            <person name="Pandit A."/>
            <person name="Bhargava A."/>
            <person name="Sureshbabu K."/>
            <person name="Batra K."/>
            <person name="Sharma T.R."/>
            <person name="Mohapatra T."/>
            <person name="Singh N.K."/>
            <person name="Messing J."/>
            <person name="Nelson A.B."/>
            <person name="Fuks G."/>
            <person name="Kavchok S."/>
            <person name="Keizer G."/>
            <person name="Linton E."/>
            <person name="Llaca V."/>
            <person name="Song R."/>
            <person name="Tanyolac B."/>
            <person name="Young S."/>
            <person name="Ho-Il K."/>
            <person name="Hahn J.H."/>
            <person name="Sangsakoo G."/>
            <person name="Vanavichit A."/>
            <person name="de Mattos Luiz.A.T."/>
            <person name="Zimmer P.D."/>
            <person name="Malone G."/>
            <person name="Dellagostin O."/>
            <person name="de Oliveira A.C."/>
            <person name="Bevan M."/>
            <person name="Bancroft I."/>
            <person name="Minx P."/>
            <person name="Cordum H."/>
            <person name="Wilson R."/>
            <person name="Cheng Z."/>
            <person name="Jin W."/>
            <person name="Jiang J."/>
            <person name="Leong S.A."/>
            <person name="Iwama H."/>
            <person name="Gojobori T."/>
            <person name="Itoh T."/>
            <person name="Niimura Y."/>
            <person name="Fujii Y."/>
            <person name="Habara T."/>
            <person name="Sakai H."/>
            <person name="Sato Y."/>
            <person name="Wilson G."/>
            <person name="Kumar K."/>
            <person name="McCouch S."/>
            <person name="Juretic N."/>
            <person name="Hoen D."/>
            <person name="Wright S."/>
            <person name="Bruskiewich R."/>
            <person name="Bureau T."/>
            <person name="Miyao A."/>
            <person name="Hirochika H."/>
            <person name="Nishikawa T."/>
            <person name="Kadowaki K."/>
            <person name="Sugiura M."/>
            <person name="Burr B."/>
            <person name="Sasaki T."/>
        </authorList>
    </citation>
    <scope>NUCLEOTIDE SEQUENCE [LARGE SCALE GENOMIC DNA]</scope>
    <source>
        <strain evidence="2">cv. Nipponbare</strain>
    </source>
</reference>
<protein>
    <submittedName>
        <fullName evidence="1">Os11g0238550 protein</fullName>
    </submittedName>
</protein>
<name>C7J8H2_ORYSJ</name>
<evidence type="ECO:0000313" key="1">
    <source>
        <dbReference type="EMBL" id="BAH95177.1"/>
    </source>
</evidence>
<organism evidence="1 2">
    <name type="scientific">Oryza sativa subsp. japonica</name>
    <name type="common">Rice</name>
    <dbReference type="NCBI Taxonomy" id="39947"/>
    <lineage>
        <taxon>Eukaryota</taxon>
        <taxon>Viridiplantae</taxon>
        <taxon>Streptophyta</taxon>
        <taxon>Embryophyta</taxon>
        <taxon>Tracheophyta</taxon>
        <taxon>Spermatophyta</taxon>
        <taxon>Magnoliopsida</taxon>
        <taxon>Liliopsida</taxon>
        <taxon>Poales</taxon>
        <taxon>Poaceae</taxon>
        <taxon>BOP clade</taxon>
        <taxon>Oryzoideae</taxon>
        <taxon>Oryzeae</taxon>
        <taxon>Oryzinae</taxon>
        <taxon>Oryza</taxon>
        <taxon>Oryza sativa</taxon>
    </lineage>
</organism>